<dbReference type="Proteomes" id="UP000193335">
    <property type="component" value="Unassembled WGS sequence"/>
</dbReference>
<evidence type="ECO:0000313" key="4">
    <source>
        <dbReference type="Proteomes" id="UP000193335"/>
    </source>
</evidence>
<dbReference type="RefSeq" id="WP_085402578.1">
    <property type="nucleotide sequence ID" value="NZ_NAFL01000266.1"/>
</dbReference>
<organism evidence="3 4">
    <name type="scientific">Bradyrhizobium japonicum</name>
    <dbReference type="NCBI Taxonomy" id="375"/>
    <lineage>
        <taxon>Bacteria</taxon>
        <taxon>Pseudomonadati</taxon>
        <taxon>Pseudomonadota</taxon>
        <taxon>Alphaproteobacteria</taxon>
        <taxon>Hyphomicrobiales</taxon>
        <taxon>Nitrobacteraceae</taxon>
        <taxon>Bradyrhizobium</taxon>
    </lineage>
</organism>
<dbReference type="InterPro" id="IPR008972">
    <property type="entry name" value="Cupredoxin"/>
</dbReference>
<dbReference type="EMBL" id="NAFL01000266">
    <property type="protein sequence ID" value="OSJ29427.1"/>
    <property type="molecule type" value="Genomic_DNA"/>
</dbReference>
<evidence type="ECO:0000259" key="2">
    <source>
        <dbReference type="Pfam" id="PF13473"/>
    </source>
</evidence>
<dbReference type="PANTHER" id="PTHR36507">
    <property type="entry name" value="BLL1555 PROTEIN"/>
    <property type="match status" value="1"/>
</dbReference>
<sequence length="106" mass="11395">MKPGHLASIALAVVLLSIVVPARAATIQITMENLVVSPAETSAKVGDTIEWINKDVFAHTATAKNGDFDVMLPPKKSATFVLNKAGTVDYYCRYHPNMKATLKVAP</sequence>
<dbReference type="InterPro" id="IPR028096">
    <property type="entry name" value="EfeO_Cupredoxin"/>
</dbReference>
<dbReference type="SUPFAM" id="SSF49503">
    <property type="entry name" value="Cupredoxins"/>
    <property type="match status" value="1"/>
</dbReference>
<feature type="chain" id="PRO_5013367977" evidence="1">
    <location>
        <begin position="25"/>
        <end position="106"/>
    </location>
</feature>
<dbReference type="InterPro" id="IPR035668">
    <property type="entry name" value="Amicyanin"/>
</dbReference>
<protein>
    <submittedName>
        <fullName evidence="3">Amicyanin</fullName>
    </submittedName>
</protein>
<dbReference type="Gene3D" id="2.60.40.420">
    <property type="entry name" value="Cupredoxins - blue copper proteins"/>
    <property type="match status" value="1"/>
</dbReference>
<proteinExistence type="predicted"/>
<gene>
    <name evidence="3" type="ORF">BSZ19_28120</name>
</gene>
<dbReference type="Pfam" id="PF13473">
    <property type="entry name" value="Cupredoxin_1"/>
    <property type="match status" value="1"/>
</dbReference>
<dbReference type="CDD" id="cd13921">
    <property type="entry name" value="Amicyanin"/>
    <property type="match status" value="1"/>
</dbReference>
<reference evidence="3 4" key="1">
    <citation type="submission" date="2017-03" db="EMBL/GenBank/DDBJ databases">
        <title>Whole genome sequences of fourteen strains of Bradyrhizobium canariense and one strain of Bradyrhizobium japonicum isolated from Lupinus (Papilionoideae: Genisteae) species in Algeria.</title>
        <authorList>
            <person name="Crovadore J."/>
            <person name="Chekireb D."/>
            <person name="Brachmann A."/>
            <person name="Chablais R."/>
            <person name="Cochard B."/>
            <person name="Lefort F."/>
        </authorList>
    </citation>
    <scope>NUCLEOTIDE SEQUENCE [LARGE SCALE GENOMIC DNA]</scope>
    <source>
        <strain evidence="3 4">UBMA197</strain>
    </source>
</reference>
<comment type="caution">
    <text evidence="3">The sequence shown here is derived from an EMBL/GenBank/DDBJ whole genome shotgun (WGS) entry which is preliminary data.</text>
</comment>
<feature type="signal peptide" evidence="1">
    <location>
        <begin position="1"/>
        <end position="24"/>
    </location>
</feature>
<feature type="domain" description="EfeO-type cupredoxin-like" evidence="2">
    <location>
        <begin position="8"/>
        <end position="102"/>
    </location>
</feature>
<evidence type="ECO:0000313" key="3">
    <source>
        <dbReference type="EMBL" id="OSJ29427.1"/>
    </source>
</evidence>
<dbReference type="PANTHER" id="PTHR36507:SF1">
    <property type="entry name" value="BLL1555 PROTEIN"/>
    <property type="match status" value="1"/>
</dbReference>
<keyword evidence="1" id="KW-0732">Signal</keyword>
<accession>A0A1Y2JM21</accession>
<evidence type="ECO:0000256" key="1">
    <source>
        <dbReference type="SAM" id="SignalP"/>
    </source>
</evidence>
<name>A0A1Y2JM21_BRAJP</name>
<dbReference type="InterPro" id="IPR052721">
    <property type="entry name" value="ET_Amicyanin"/>
</dbReference>
<dbReference type="AlphaFoldDB" id="A0A1Y2JM21"/>